<dbReference type="Proteomes" id="UP000507470">
    <property type="component" value="Unassembled WGS sequence"/>
</dbReference>
<dbReference type="InterPro" id="IPR046450">
    <property type="entry name" value="PA_dom_sf"/>
</dbReference>
<keyword evidence="2" id="KW-0121">Carboxypeptidase</keyword>
<keyword evidence="1" id="KW-0472">Membrane</keyword>
<dbReference type="PANTHER" id="PTHR10404:SF46">
    <property type="entry name" value="VACUOLAR PROTEIN SORTING-ASSOCIATED PROTEIN 70"/>
    <property type="match status" value="1"/>
</dbReference>
<feature type="transmembrane region" description="Helical" evidence="1">
    <location>
        <begin position="44"/>
        <end position="67"/>
    </location>
</feature>
<accession>A0A6J8A7N6</accession>
<keyword evidence="1" id="KW-1133">Transmembrane helix</keyword>
<dbReference type="SUPFAM" id="SSF52025">
    <property type="entry name" value="PA domain"/>
    <property type="match status" value="1"/>
</dbReference>
<organism evidence="2 3">
    <name type="scientific">Mytilus coruscus</name>
    <name type="common">Sea mussel</name>
    <dbReference type="NCBI Taxonomy" id="42192"/>
    <lineage>
        <taxon>Eukaryota</taxon>
        <taxon>Metazoa</taxon>
        <taxon>Spiralia</taxon>
        <taxon>Lophotrochozoa</taxon>
        <taxon>Mollusca</taxon>
        <taxon>Bivalvia</taxon>
        <taxon>Autobranchia</taxon>
        <taxon>Pteriomorphia</taxon>
        <taxon>Mytilida</taxon>
        <taxon>Mytiloidea</taxon>
        <taxon>Mytilidae</taxon>
        <taxon>Mytilinae</taxon>
        <taxon>Mytilus</taxon>
    </lineage>
</organism>
<keyword evidence="1" id="KW-0812">Transmembrane</keyword>
<evidence type="ECO:0000313" key="2">
    <source>
        <dbReference type="EMBL" id="CAC5363654.1"/>
    </source>
</evidence>
<keyword evidence="3" id="KW-1185">Reference proteome</keyword>
<evidence type="ECO:0000256" key="1">
    <source>
        <dbReference type="SAM" id="Phobius"/>
    </source>
</evidence>
<reference evidence="2 3" key="1">
    <citation type="submission" date="2020-06" db="EMBL/GenBank/DDBJ databases">
        <authorList>
            <person name="Li R."/>
            <person name="Bekaert M."/>
        </authorList>
    </citation>
    <scope>NUCLEOTIDE SEQUENCE [LARGE SCALE GENOMIC DNA]</scope>
    <source>
        <strain evidence="3">wild</strain>
    </source>
</reference>
<evidence type="ECO:0000313" key="3">
    <source>
        <dbReference type="Proteomes" id="UP000507470"/>
    </source>
</evidence>
<proteinExistence type="predicted"/>
<dbReference type="PANTHER" id="PTHR10404">
    <property type="entry name" value="N-ACETYLATED-ALPHA-LINKED ACIDIC DIPEPTIDASE"/>
    <property type="match status" value="1"/>
</dbReference>
<dbReference type="EMBL" id="CACVKT020000904">
    <property type="protein sequence ID" value="CAC5363654.1"/>
    <property type="molecule type" value="Genomic_DNA"/>
</dbReference>
<name>A0A6J8A7N6_MYTCO</name>
<keyword evidence="2" id="KW-0645">Protease</keyword>
<sequence length="657" mass="74404">MASASSFTKYRSWSTVSDDPNDVGRIYTPETPAQKKLKRTFSTWAFSLVILSLSVMFLVGLMVGYFLKESHEDESSFGKRRDKIDTHMLHSVHENIMYFISNDNVRKISRDLKLLKDARQTEYVKKELQTYGLDRVEVQEYDVVVTYPDPARPNELVVINSSGRVLKNVTLGKSKLTNKVEEIIKDGRGDVTRLSPNEVEGELVYGDYGRNMDLVRKNQSVSLQGKVLMIRQGEVSIKEKIRNGITFGVIGILIQNTEEEKMTDITDCLDTSQQYPFPVQMLSRNISEQLLMYYSTLNRNVSVRLKSNYVQITQSVKNVVASITGDLERDRFILIGASRSKLQVGTSYLLELARSFKDMQRGNGWTPWRSVKFYSWDHDGISDLGFSQYLKMQTMSTQSSAVAYIDLDLAQISNGSHWLHLAGSSVFSELVSSVVKEVPDPNNDNLVLENTWDGLLHNIKTETKIQQFGVPVFHASVSQTNNLTQTSDDDHHHMYSLAAARVASLVTLRLLDEELIPFNITFFTSNVYNAIMKTVLLIKESSSKILSTDIILELATELKNTGKTFSEYIPQLLKSKDGLAVRRINDAIMRLQRILSMPNKYRSHYSLLQESNTEGLSSSIKNLLPLATVTNDYSQIQCLLKSIGQVLHEAIFCLQSI</sequence>
<dbReference type="OrthoDB" id="5841748at2759"/>
<keyword evidence="2" id="KW-0378">Hydrolase</keyword>
<gene>
    <name evidence="2" type="ORF">MCOR_4996</name>
</gene>
<dbReference type="SUPFAM" id="SSF53187">
    <property type="entry name" value="Zn-dependent exopeptidases"/>
    <property type="match status" value="1"/>
</dbReference>
<dbReference type="Gene3D" id="3.40.630.10">
    <property type="entry name" value="Zn peptidases"/>
    <property type="match status" value="1"/>
</dbReference>
<dbReference type="GO" id="GO:0004181">
    <property type="term" value="F:metallocarboxypeptidase activity"/>
    <property type="evidence" value="ECO:0007669"/>
    <property type="project" value="UniProtKB-EC"/>
</dbReference>
<dbReference type="InterPro" id="IPR039373">
    <property type="entry name" value="Peptidase_M28B"/>
</dbReference>
<protein>
    <submittedName>
        <fullName evidence="2">NAALAD</fullName>
        <ecNumber evidence="2">3.4.17.21</ecNumber>
    </submittedName>
</protein>
<dbReference type="AlphaFoldDB" id="A0A6J8A7N6"/>
<dbReference type="EC" id="3.4.17.21" evidence="2"/>